<dbReference type="InterPro" id="IPR000412">
    <property type="entry name" value="ABC_2_transport"/>
</dbReference>
<dbReference type="RefSeq" id="WP_318066123.1">
    <property type="nucleotide sequence ID" value="NZ_JAWONS010000290.1"/>
</dbReference>
<dbReference type="InterPro" id="IPR052902">
    <property type="entry name" value="ABC-2_transporter"/>
</dbReference>
<feature type="transmembrane region" description="Helical" evidence="5">
    <location>
        <begin position="213"/>
        <end position="235"/>
    </location>
</feature>
<keyword evidence="2 5" id="KW-0812">Transmembrane</keyword>
<keyword evidence="5" id="KW-0813">Transport</keyword>
<organism evidence="7 8">
    <name type="scientific">Clostridium boliviensis</name>
    <dbReference type="NCBI Taxonomy" id="318465"/>
    <lineage>
        <taxon>Bacteria</taxon>
        <taxon>Bacillati</taxon>
        <taxon>Bacillota</taxon>
        <taxon>Clostridia</taxon>
        <taxon>Eubacteriales</taxon>
        <taxon>Clostridiaceae</taxon>
        <taxon>Clostridium</taxon>
    </lineage>
</organism>
<feature type="transmembrane region" description="Helical" evidence="5">
    <location>
        <begin position="125"/>
        <end position="152"/>
    </location>
</feature>
<keyword evidence="3 5" id="KW-1133">Transmembrane helix</keyword>
<reference evidence="7 8" key="1">
    <citation type="submission" date="2023-10" db="EMBL/GenBank/DDBJ databases">
        <title>A novel Glycoside Hydrolase 43-Like Enzyme from Clostrdium boliviensis is an Endo-xylanase, and a Candidate for Xylooligosaccharides Production from Different Xylan Substrates.</title>
        <authorList>
            <person name="Alvarez M.T."/>
            <person name="Rocabado-Villegas L.R."/>
            <person name="Salas-Veizaga D.M."/>
            <person name="Linares-Pasten J.A."/>
            <person name="Gudmundsdottir E.E."/>
            <person name="Hreggvidsson G.O."/>
            <person name="Adlercreutz P."/>
            <person name="Nordberg Karlsson E."/>
        </authorList>
    </citation>
    <scope>NUCLEOTIDE SEQUENCE [LARGE SCALE GENOMIC DNA]</scope>
    <source>
        <strain evidence="7 8">E-1</strain>
    </source>
</reference>
<dbReference type="PROSITE" id="PS51012">
    <property type="entry name" value="ABC_TM2"/>
    <property type="match status" value="1"/>
</dbReference>
<dbReference type="PANTHER" id="PTHR43027:SF2">
    <property type="entry name" value="TRANSPORT PERMEASE PROTEIN"/>
    <property type="match status" value="1"/>
</dbReference>
<name>A0ABU4GQN7_9CLOT</name>
<evidence type="ECO:0000256" key="3">
    <source>
        <dbReference type="ARBA" id="ARBA00022989"/>
    </source>
</evidence>
<dbReference type="PANTHER" id="PTHR43027">
    <property type="entry name" value="DOXORUBICIN RESISTANCE ABC TRANSPORTER PERMEASE PROTEIN DRRC-RELATED"/>
    <property type="match status" value="1"/>
</dbReference>
<dbReference type="InterPro" id="IPR047817">
    <property type="entry name" value="ABC2_TM_bact-type"/>
</dbReference>
<keyword evidence="8" id="KW-1185">Reference proteome</keyword>
<accession>A0ABU4GQN7</accession>
<keyword evidence="4 5" id="KW-0472">Membrane</keyword>
<evidence type="ECO:0000256" key="4">
    <source>
        <dbReference type="ARBA" id="ARBA00023136"/>
    </source>
</evidence>
<evidence type="ECO:0000313" key="7">
    <source>
        <dbReference type="EMBL" id="MDW2799934.1"/>
    </source>
</evidence>
<dbReference type="InterPro" id="IPR013525">
    <property type="entry name" value="ABC2_TM"/>
</dbReference>
<protein>
    <recommendedName>
        <fullName evidence="5">Transport permease protein</fullName>
    </recommendedName>
</protein>
<proteinExistence type="inferred from homology"/>
<gene>
    <name evidence="7" type="ORF">RZO55_20385</name>
</gene>
<keyword evidence="5" id="KW-1003">Cell membrane</keyword>
<evidence type="ECO:0000256" key="2">
    <source>
        <dbReference type="ARBA" id="ARBA00022692"/>
    </source>
</evidence>
<sequence length="246" mass="27178">MKALLKFLWIQLKMDLREKGTLMNYYVVPLLFYILIGSVFSQPETKSTLAATMIIFAVTMGAVVGIPGPLVKMRESGTLRAFSVNGISNGMVTFVHAISAFLHVLIVSVIIFCTSPLIFKSDNPTYPVLFFFVLLLFLFTSTAIGVLIGTVARNQSFVTTFSQLVFLPSILLSGIMFNTSMLPKVLMWVGRIFPATHAMQMFKGLAFHRQTDYSSMIALLALTAIGVVAITLTYLRIRQISKGVLS</sequence>
<dbReference type="EMBL" id="JAWONS010000290">
    <property type="protein sequence ID" value="MDW2799934.1"/>
    <property type="molecule type" value="Genomic_DNA"/>
</dbReference>
<evidence type="ECO:0000256" key="1">
    <source>
        <dbReference type="ARBA" id="ARBA00004141"/>
    </source>
</evidence>
<comment type="similarity">
    <text evidence="5">Belongs to the ABC-2 integral membrane protein family.</text>
</comment>
<comment type="caution">
    <text evidence="7">The sequence shown here is derived from an EMBL/GenBank/DDBJ whole genome shotgun (WGS) entry which is preliminary data.</text>
</comment>
<evidence type="ECO:0000313" key="8">
    <source>
        <dbReference type="Proteomes" id="UP001276854"/>
    </source>
</evidence>
<feature type="transmembrane region" description="Helical" evidence="5">
    <location>
        <begin position="92"/>
        <end position="119"/>
    </location>
</feature>
<comment type="subcellular location">
    <subcellularLocation>
        <location evidence="5">Cell membrane</location>
        <topology evidence="5">Multi-pass membrane protein</topology>
    </subcellularLocation>
    <subcellularLocation>
        <location evidence="1">Membrane</location>
        <topology evidence="1">Multi-pass membrane protein</topology>
    </subcellularLocation>
</comment>
<dbReference type="Pfam" id="PF01061">
    <property type="entry name" value="ABC2_membrane"/>
    <property type="match status" value="1"/>
</dbReference>
<dbReference type="Proteomes" id="UP001276854">
    <property type="component" value="Unassembled WGS sequence"/>
</dbReference>
<feature type="transmembrane region" description="Helical" evidence="5">
    <location>
        <begin position="21"/>
        <end position="41"/>
    </location>
</feature>
<dbReference type="PIRSF" id="PIRSF006648">
    <property type="entry name" value="DrrB"/>
    <property type="match status" value="1"/>
</dbReference>
<evidence type="ECO:0000256" key="5">
    <source>
        <dbReference type="RuleBase" id="RU361157"/>
    </source>
</evidence>
<evidence type="ECO:0000259" key="6">
    <source>
        <dbReference type="PROSITE" id="PS51012"/>
    </source>
</evidence>
<feature type="transmembrane region" description="Helical" evidence="5">
    <location>
        <begin position="47"/>
        <end position="71"/>
    </location>
</feature>
<feature type="domain" description="ABC transmembrane type-2" evidence="6">
    <location>
        <begin position="16"/>
        <end position="240"/>
    </location>
</feature>
<feature type="transmembrane region" description="Helical" evidence="5">
    <location>
        <begin position="164"/>
        <end position="193"/>
    </location>
</feature>